<reference evidence="2 3" key="1">
    <citation type="submission" date="2024-02" db="EMBL/GenBank/DDBJ databases">
        <title>New especies of Spiribacter isolated from saline water.</title>
        <authorList>
            <person name="Leon M.J."/>
            <person name="De La Haba R."/>
            <person name="Sanchez-Porro C."/>
            <person name="Ventosa A."/>
        </authorList>
    </citation>
    <scope>NUCLEOTIDE SEQUENCE [LARGE SCALE GENOMIC DNA]</scope>
    <source>
        <strain evidence="3">ag22IC4-227</strain>
    </source>
</reference>
<dbReference type="SMART" id="SM00855">
    <property type="entry name" value="PGAM"/>
    <property type="match status" value="1"/>
</dbReference>
<feature type="signal peptide" evidence="1">
    <location>
        <begin position="1"/>
        <end position="19"/>
    </location>
</feature>
<proteinExistence type="predicted"/>
<dbReference type="EMBL" id="JBAKFJ010000001">
    <property type="protein sequence ID" value="MEX0385988.1"/>
    <property type="molecule type" value="Genomic_DNA"/>
</dbReference>
<name>A0ABV3S926_9GAMM</name>
<dbReference type="Proteomes" id="UP001556653">
    <property type="component" value="Unassembled WGS sequence"/>
</dbReference>
<gene>
    <name evidence="2" type="ORF">V6X64_03130</name>
</gene>
<dbReference type="InterPro" id="IPR013078">
    <property type="entry name" value="His_Pase_superF_clade-1"/>
</dbReference>
<organism evidence="2 3">
    <name type="scientific">Spiribacter onubensis</name>
    <dbReference type="NCBI Taxonomy" id="3122420"/>
    <lineage>
        <taxon>Bacteria</taxon>
        <taxon>Pseudomonadati</taxon>
        <taxon>Pseudomonadota</taxon>
        <taxon>Gammaproteobacteria</taxon>
        <taxon>Chromatiales</taxon>
        <taxon>Ectothiorhodospiraceae</taxon>
        <taxon>Spiribacter</taxon>
    </lineage>
</organism>
<evidence type="ECO:0000256" key="1">
    <source>
        <dbReference type="SAM" id="SignalP"/>
    </source>
</evidence>
<dbReference type="InterPro" id="IPR029033">
    <property type="entry name" value="His_PPase_superfam"/>
</dbReference>
<sequence length="183" mass="19606">MKYLAILLVAALVSTSTVADDDVFEALREGGHVLLLRHAIAPGFGDPAGFDVADCTTQRNLSENGREQARDIGERLRDEGLGNAAVYTSYWCRCRDTADEMALTEAQPHPGLNSFFQARDQRDGIIADMCGLLGELADGPPAVLVTHQVNIRAITGQGVRSGEGVVVRPMEDGSVRVIGSFPP</sequence>
<dbReference type="RefSeq" id="WP_367966470.1">
    <property type="nucleotide sequence ID" value="NZ_JBAKFJ010000001.1"/>
</dbReference>
<dbReference type="SUPFAM" id="SSF53254">
    <property type="entry name" value="Phosphoglycerate mutase-like"/>
    <property type="match status" value="1"/>
</dbReference>
<keyword evidence="1" id="KW-0732">Signal</keyword>
<dbReference type="CDD" id="cd07067">
    <property type="entry name" value="HP_PGM_like"/>
    <property type="match status" value="1"/>
</dbReference>
<accession>A0ABV3S926</accession>
<feature type="chain" id="PRO_5047458685" evidence="1">
    <location>
        <begin position="20"/>
        <end position="183"/>
    </location>
</feature>
<keyword evidence="3" id="KW-1185">Reference proteome</keyword>
<dbReference type="Gene3D" id="3.40.50.1240">
    <property type="entry name" value="Phosphoglycerate mutase-like"/>
    <property type="match status" value="1"/>
</dbReference>
<evidence type="ECO:0000313" key="2">
    <source>
        <dbReference type="EMBL" id="MEX0385988.1"/>
    </source>
</evidence>
<dbReference type="Pfam" id="PF00300">
    <property type="entry name" value="His_Phos_1"/>
    <property type="match status" value="1"/>
</dbReference>
<protein>
    <submittedName>
        <fullName evidence="2">Histidine phosphatase family protein</fullName>
    </submittedName>
</protein>
<comment type="caution">
    <text evidence="2">The sequence shown here is derived from an EMBL/GenBank/DDBJ whole genome shotgun (WGS) entry which is preliminary data.</text>
</comment>
<evidence type="ECO:0000313" key="3">
    <source>
        <dbReference type="Proteomes" id="UP001556653"/>
    </source>
</evidence>